<accession>A0A7S4G1P7</accession>
<protein>
    <submittedName>
        <fullName evidence="1">Uncharacterized protein</fullName>
    </submittedName>
</protein>
<evidence type="ECO:0000313" key="1">
    <source>
        <dbReference type="EMBL" id="CAE0822430.1"/>
    </source>
</evidence>
<reference evidence="1" key="1">
    <citation type="submission" date="2021-01" db="EMBL/GenBank/DDBJ databases">
        <authorList>
            <person name="Corre E."/>
            <person name="Pelletier E."/>
            <person name="Niang G."/>
            <person name="Scheremetjew M."/>
            <person name="Finn R."/>
            <person name="Kale V."/>
            <person name="Holt S."/>
            <person name="Cochrane G."/>
            <person name="Meng A."/>
            <person name="Brown T."/>
            <person name="Cohen L."/>
        </authorList>
    </citation>
    <scope>NUCLEOTIDE SEQUENCE</scope>
    <source>
        <strain evidence="1">CCMP1594</strain>
    </source>
</reference>
<proteinExistence type="predicted"/>
<dbReference type="EMBL" id="HBJA01097134">
    <property type="protein sequence ID" value="CAE0822430.1"/>
    <property type="molecule type" value="Transcribed_RNA"/>
</dbReference>
<name>A0A7S4G1P7_9EUGL</name>
<gene>
    <name evidence="1" type="ORF">EGYM00163_LOCUS33631</name>
</gene>
<dbReference type="AlphaFoldDB" id="A0A7S4G1P7"/>
<sequence length="126" mass="13480">MHSIKQQCSATKGAALAWPGTLCNTLDTLKPSFIVAFAGRRNSTPPLQPPGAVCSSAAWQAIAVPLYANFAQRVRQFVAVFGRIIAELESSERCFRDVAASSMHVQAAPAHLGLGKKNPCFCKFSS</sequence>
<organism evidence="1">
    <name type="scientific">Eutreptiella gymnastica</name>
    <dbReference type="NCBI Taxonomy" id="73025"/>
    <lineage>
        <taxon>Eukaryota</taxon>
        <taxon>Discoba</taxon>
        <taxon>Euglenozoa</taxon>
        <taxon>Euglenida</taxon>
        <taxon>Spirocuta</taxon>
        <taxon>Euglenophyceae</taxon>
        <taxon>Eutreptiales</taxon>
        <taxon>Eutreptiaceae</taxon>
        <taxon>Eutreptiella</taxon>
    </lineage>
</organism>